<evidence type="ECO:0008006" key="3">
    <source>
        <dbReference type="Google" id="ProtNLM"/>
    </source>
</evidence>
<proteinExistence type="predicted"/>
<reference evidence="1 2" key="1">
    <citation type="submission" date="2022-12" db="EMBL/GenBank/DDBJ databases">
        <title>Chromosome-level genome of Tegillarca granosa.</title>
        <authorList>
            <person name="Kim J."/>
        </authorList>
    </citation>
    <scope>NUCLEOTIDE SEQUENCE [LARGE SCALE GENOMIC DNA]</scope>
    <source>
        <strain evidence="1">Teg-2019</strain>
        <tissue evidence="1">Adductor muscle</tissue>
    </source>
</reference>
<dbReference type="Proteomes" id="UP001217089">
    <property type="component" value="Unassembled WGS sequence"/>
</dbReference>
<dbReference type="EMBL" id="JARBDR010000922">
    <property type="protein sequence ID" value="KAJ8298546.1"/>
    <property type="molecule type" value="Genomic_DNA"/>
</dbReference>
<protein>
    <recommendedName>
        <fullName evidence="3">Transposase</fullName>
    </recommendedName>
</protein>
<organism evidence="1 2">
    <name type="scientific">Tegillarca granosa</name>
    <name type="common">Malaysian cockle</name>
    <name type="synonym">Anadara granosa</name>
    <dbReference type="NCBI Taxonomy" id="220873"/>
    <lineage>
        <taxon>Eukaryota</taxon>
        <taxon>Metazoa</taxon>
        <taxon>Spiralia</taxon>
        <taxon>Lophotrochozoa</taxon>
        <taxon>Mollusca</taxon>
        <taxon>Bivalvia</taxon>
        <taxon>Autobranchia</taxon>
        <taxon>Pteriomorphia</taxon>
        <taxon>Arcoida</taxon>
        <taxon>Arcoidea</taxon>
        <taxon>Arcidae</taxon>
        <taxon>Tegillarca</taxon>
    </lineage>
</organism>
<sequence length="297" mass="34414">MAGRFLILCPKSMNTIIVKADVHVPADRIAEIQNSLNASFDVSRRRPEDHQEIVEQSLQEPDLPREILEDRPNLISKDYDRITITKNNGIKKLQLINLISKDYDRITITKNNGIKKLQLIVRQKAKQNFIQPARQFVDEALLDIKEENDHQLPCLDLRIDDQRHLLSALPSQLQLLSQAKRWFCDGTFKTFLPIVVDPCLYPQGREHKARSTGARLATREVFPDPIVKGCAFHFSQAVWRKTQELGLKTTYSERGNVYRYFKTSNCIQSWHTRINSSAGKAHLTFNRWFPCCREKNC</sequence>
<evidence type="ECO:0000313" key="1">
    <source>
        <dbReference type="EMBL" id="KAJ8298546.1"/>
    </source>
</evidence>
<gene>
    <name evidence="1" type="ORF">KUTeg_023889</name>
</gene>
<name>A0ABQ9E2B6_TEGGR</name>
<accession>A0ABQ9E2B6</accession>
<keyword evidence="2" id="KW-1185">Reference proteome</keyword>
<comment type="caution">
    <text evidence="1">The sequence shown here is derived from an EMBL/GenBank/DDBJ whole genome shotgun (WGS) entry which is preliminary data.</text>
</comment>
<evidence type="ECO:0000313" key="2">
    <source>
        <dbReference type="Proteomes" id="UP001217089"/>
    </source>
</evidence>